<proteinExistence type="predicted"/>
<comment type="caution">
    <text evidence="2">The sequence shown here is derived from an EMBL/GenBank/DDBJ whole genome shotgun (WGS) entry which is preliminary data.</text>
</comment>
<dbReference type="EMBL" id="QXXQ01000014">
    <property type="protein sequence ID" value="RID90383.1"/>
    <property type="molecule type" value="Genomic_DNA"/>
</dbReference>
<name>A0A398BSN6_9RHOB</name>
<evidence type="ECO:0000313" key="2">
    <source>
        <dbReference type="EMBL" id="RID90383.1"/>
    </source>
</evidence>
<evidence type="ECO:0000313" key="3">
    <source>
        <dbReference type="Proteomes" id="UP000266649"/>
    </source>
</evidence>
<organism evidence="2 3">
    <name type="scientific">Gemmobacter lutimaris</name>
    <dbReference type="NCBI Taxonomy" id="2306023"/>
    <lineage>
        <taxon>Bacteria</taxon>
        <taxon>Pseudomonadati</taxon>
        <taxon>Pseudomonadota</taxon>
        <taxon>Alphaproteobacteria</taxon>
        <taxon>Rhodobacterales</taxon>
        <taxon>Paracoccaceae</taxon>
        <taxon>Gemmobacter</taxon>
    </lineage>
</organism>
<evidence type="ECO:0000256" key="1">
    <source>
        <dbReference type="SAM" id="MobiDB-lite"/>
    </source>
</evidence>
<accession>A0A398BSN6</accession>
<sequence>MTRPLTAPALGSLSVTPSDSTDLVTPIRALTLNAGGTLAWINREGVTQATGPLPAGTYPLMAARILATGTTANGLTGWI</sequence>
<dbReference type="Proteomes" id="UP000266649">
    <property type="component" value="Unassembled WGS sequence"/>
</dbReference>
<feature type="region of interest" description="Disordered" evidence="1">
    <location>
        <begin position="1"/>
        <end position="21"/>
    </location>
</feature>
<keyword evidence="3" id="KW-1185">Reference proteome</keyword>
<reference evidence="2 3" key="1">
    <citation type="submission" date="2018-09" db="EMBL/GenBank/DDBJ databases">
        <title>Gemmobacter lutimaris sp. nov., a marine bacterium isolated from tidal flat.</title>
        <authorList>
            <person name="Lee D.W."/>
            <person name="Yoo Y."/>
            <person name="Kim J.-J."/>
            <person name="Kim B.S."/>
        </authorList>
    </citation>
    <scope>NUCLEOTIDE SEQUENCE [LARGE SCALE GENOMIC DNA]</scope>
    <source>
        <strain evidence="2 3">YJ-T1-11</strain>
    </source>
</reference>
<protein>
    <submittedName>
        <fullName evidence="2">Uncharacterized protein</fullName>
    </submittedName>
</protein>
<gene>
    <name evidence="2" type="ORF">D2N39_18535</name>
</gene>
<dbReference type="AlphaFoldDB" id="A0A398BSN6"/>
<dbReference type="OrthoDB" id="7916272at2"/>